<reference evidence="3 4" key="1">
    <citation type="submission" date="2012-08" db="EMBL/GenBank/DDBJ databases">
        <title>Draft Genome Sequences of Lactobacillus equicursoris CIP 110162T, isolated from thoroughbred racehorse feces and Lactobacillus sp. CRBIP 24.137 isolated from urine of human.</title>
        <authorList>
            <person name="Cousin S."/>
            <person name="Loux V."/>
            <person name="Ma L."/>
            <person name="Creno S."/>
            <person name="Clermont D."/>
            <person name="Bizet C."/>
            <person name="Bouchier C."/>
        </authorList>
    </citation>
    <scope>NUCLEOTIDE SEQUENCE [LARGE SCALE GENOMIC DNA]</scope>
    <source>
        <strain evidence="3 4">66c</strain>
    </source>
</reference>
<dbReference type="Proteomes" id="UP000009325">
    <property type="component" value="Unassembled WGS sequence"/>
</dbReference>
<dbReference type="Gene3D" id="3.40.50.720">
    <property type="entry name" value="NAD(P)-binding Rossmann-like Domain"/>
    <property type="match status" value="1"/>
</dbReference>
<dbReference type="Gene3D" id="3.30.360.10">
    <property type="entry name" value="Dihydrodipicolinate Reductase, domain 2"/>
    <property type="match status" value="1"/>
</dbReference>
<dbReference type="Pfam" id="PF22725">
    <property type="entry name" value="GFO_IDH_MocA_C3"/>
    <property type="match status" value="1"/>
</dbReference>
<evidence type="ECO:0000259" key="2">
    <source>
        <dbReference type="Pfam" id="PF22725"/>
    </source>
</evidence>
<dbReference type="SUPFAM" id="SSF55347">
    <property type="entry name" value="Glyceraldehyde-3-phosphate dehydrogenase-like, C-terminal domain"/>
    <property type="match status" value="1"/>
</dbReference>
<evidence type="ECO:0000313" key="4">
    <source>
        <dbReference type="Proteomes" id="UP000009325"/>
    </source>
</evidence>
<dbReference type="InterPro" id="IPR036291">
    <property type="entry name" value="NAD(P)-bd_dom_sf"/>
</dbReference>
<organism evidence="3 4">
    <name type="scientific">Lactobacillus equicursoris 66c</name>
    <dbReference type="NCBI Taxonomy" id="872326"/>
    <lineage>
        <taxon>Bacteria</taxon>
        <taxon>Bacillati</taxon>
        <taxon>Bacillota</taxon>
        <taxon>Bacilli</taxon>
        <taxon>Lactobacillales</taxon>
        <taxon>Lactobacillaceae</taxon>
        <taxon>Lactobacillus</taxon>
    </lineage>
</organism>
<feature type="domain" description="Gfo/Idh/MocA-like oxidoreductase N-terminal" evidence="1">
    <location>
        <begin position="2"/>
        <end position="117"/>
    </location>
</feature>
<dbReference type="SUPFAM" id="SSF51735">
    <property type="entry name" value="NAD(P)-binding Rossmann-fold domains"/>
    <property type="match status" value="1"/>
</dbReference>
<accession>K0NUU1</accession>
<dbReference type="AlphaFoldDB" id="K0NUU1"/>
<dbReference type="PANTHER" id="PTHR43054:SF1">
    <property type="entry name" value="SCYLLO-INOSITOL 2-DEHYDROGENASE (NADP(+)) IOLU"/>
    <property type="match status" value="1"/>
</dbReference>
<dbReference type="InterPro" id="IPR055170">
    <property type="entry name" value="GFO_IDH_MocA-like_dom"/>
</dbReference>
<dbReference type="EMBL" id="CALZ01000032">
    <property type="protein sequence ID" value="CCK83060.1"/>
    <property type="molecule type" value="Genomic_DNA"/>
</dbReference>
<comment type="caution">
    <text evidence="3">The sequence shown here is derived from an EMBL/GenBank/DDBJ whole genome shotgun (WGS) entry which is preliminary data.</text>
</comment>
<name>K0NUU1_9LACO</name>
<feature type="domain" description="GFO/IDH/MocA-like oxidoreductase" evidence="2">
    <location>
        <begin position="138"/>
        <end position="248"/>
    </location>
</feature>
<protein>
    <submittedName>
        <fullName evidence="3">Predicted dehydrogenase related protein</fullName>
    </submittedName>
</protein>
<proteinExistence type="predicted"/>
<sequence length="319" mass="35129">MKLGIIGSGKIVHDFLTALPIPGLELAAIATTKRSVQVGQDLAKKYHIHKCYDDYLEMLKDPNVDTVYVATPPSMHYQMCRDSLEAGKNVICEKPFVFTPDEALDLKKTADEHGGLIAEAITTVYLPNFQALQKDLAKIGPVHVVSLNYTQYSSRYDAFLQGEILPAFNPKLGGGALLDLNVYNIHLATALFGAPKAVHYYPNMQKNVDTSGILILTYEDKQATLTAAKDSQAFFKNQSLIAGEKGFISFAGSPGALASYRLDLGEGQDEEKKLSVKHRMIPEFAAFVQMMDNRDQLACDRAFQHSLEVIQVLNDAQNG</sequence>
<dbReference type="OrthoDB" id="9815825at2"/>
<evidence type="ECO:0000313" key="3">
    <source>
        <dbReference type="EMBL" id="CCK83060.1"/>
    </source>
</evidence>
<dbReference type="Pfam" id="PF01408">
    <property type="entry name" value="GFO_IDH_MocA"/>
    <property type="match status" value="1"/>
</dbReference>
<dbReference type="PANTHER" id="PTHR43054">
    <property type="match status" value="1"/>
</dbReference>
<dbReference type="InterPro" id="IPR000683">
    <property type="entry name" value="Gfo/Idh/MocA-like_OxRdtase_N"/>
</dbReference>
<gene>
    <name evidence="3" type="ORF">BN146_02080</name>
</gene>
<dbReference type="RefSeq" id="WP_009557604.1">
    <property type="nucleotide sequence ID" value="NZ_CALZ01000032.1"/>
</dbReference>
<evidence type="ECO:0000259" key="1">
    <source>
        <dbReference type="Pfam" id="PF01408"/>
    </source>
</evidence>
<dbReference type="GO" id="GO:0000166">
    <property type="term" value="F:nucleotide binding"/>
    <property type="evidence" value="ECO:0007669"/>
    <property type="project" value="InterPro"/>
</dbReference>